<evidence type="ECO:0000313" key="2">
    <source>
        <dbReference type="EMBL" id="KAA1087957.1"/>
    </source>
</evidence>
<proteinExistence type="predicted"/>
<evidence type="ECO:0000313" key="1">
    <source>
        <dbReference type="EMBL" id="KAA1082828.1"/>
    </source>
</evidence>
<gene>
    <name evidence="1" type="ORF">PGT21_015646</name>
    <name evidence="2" type="ORF">PGTUg99_009997</name>
</gene>
<dbReference type="EMBL" id="VSWC01000119">
    <property type="protein sequence ID" value="KAA1082828.1"/>
    <property type="molecule type" value="Genomic_DNA"/>
</dbReference>
<dbReference type="Proteomes" id="UP000325313">
    <property type="component" value="Unassembled WGS sequence"/>
</dbReference>
<reference evidence="3 4" key="1">
    <citation type="submission" date="2019-05" db="EMBL/GenBank/DDBJ databases">
        <title>Emergence of the Ug99 lineage of the wheat stem rust pathogen through somatic hybridization.</title>
        <authorList>
            <person name="Li F."/>
            <person name="Upadhyaya N.M."/>
            <person name="Sperschneider J."/>
            <person name="Matny O."/>
            <person name="Nguyen-Phuc H."/>
            <person name="Mago R."/>
            <person name="Raley C."/>
            <person name="Miller M.E."/>
            <person name="Silverstein K.A.T."/>
            <person name="Henningsen E."/>
            <person name="Hirsch C.D."/>
            <person name="Visser B."/>
            <person name="Pretorius Z.A."/>
            <person name="Steffenson B.J."/>
            <person name="Schwessinger B."/>
            <person name="Dodds P.N."/>
            <person name="Figueroa M."/>
        </authorList>
    </citation>
    <scope>NUCLEOTIDE SEQUENCE [LARGE SCALE GENOMIC DNA]</scope>
    <source>
        <strain evidence="1">21-0</strain>
        <strain evidence="2 4">Ug99</strain>
    </source>
</reference>
<protein>
    <submittedName>
        <fullName evidence="2">Uncharacterized protein</fullName>
    </submittedName>
</protein>
<comment type="caution">
    <text evidence="2">The sequence shown here is derived from an EMBL/GenBank/DDBJ whole genome shotgun (WGS) entry which is preliminary data.</text>
</comment>
<sequence length="113" mass="12895">MIETEADGKTARVEQDLESNRIERPLEYTSSSLINTLPNMIQMQRDLHTRLGRSTEPTIDGVALQVPSVEEIKKYCEEIKRYCPRPGSNWRSPDDSSEQMITLLSEGNMRPAL</sequence>
<dbReference type="Proteomes" id="UP000324748">
    <property type="component" value="Unassembled WGS sequence"/>
</dbReference>
<keyword evidence="3" id="KW-1185">Reference proteome</keyword>
<name>A0A5B0NFE1_PUCGR</name>
<dbReference type="AlphaFoldDB" id="A0A5B0NFE1"/>
<evidence type="ECO:0000313" key="3">
    <source>
        <dbReference type="Proteomes" id="UP000324748"/>
    </source>
</evidence>
<organism evidence="2 4">
    <name type="scientific">Puccinia graminis f. sp. tritici</name>
    <dbReference type="NCBI Taxonomy" id="56615"/>
    <lineage>
        <taxon>Eukaryota</taxon>
        <taxon>Fungi</taxon>
        <taxon>Dikarya</taxon>
        <taxon>Basidiomycota</taxon>
        <taxon>Pucciniomycotina</taxon>
        <taxon>Pucciniomycetes</taxon>
        <taxon>Pucciniales</taxon>
        <taxon>Pucciniaceae</taxon>
        <taxon>Puccinia</taxon>
    </lineage>
</organism>
<accession>A0A5B0NFE1</accession>
<evidence type="ECO:0000313" key="4">
    <source>
        <dbReference type="Proteomes" id="UP000325313"/>
    </source>
</evidence>
<dbReference type="EMBL" id="VDEP01000408">
    <property type="protein sequence ID" value="KAA1087957.1"/>
    <property type="molecule type" value="Genomic_DNA"/>
</dbReference>